<feature type="compositionally biased region" description="Basic residues" evidence="1">
    <location>
        <begin position="9"/>
        <end position="21"/>
    </location>
</feature>
<keyword evidence="2" id="KW-0472">Membrane</keyword>
<reference evidence="3 4" key="1">
    <citation type="submission" date="2024-01" db="EMBL/GenBank/DDBJ databases">
        <authorList>
            <person name="Waweru B."/>
        </authorList>
    </citation>
    <scope>NUCLEOTIDE SEQUENCE [LARGE SCALE GENOMIC DNA]</scope>
</reference>
<evidence type="ECO:0000256" key="2">
    <source>
        <dbReference type="SAM" id="Phobius"/>
    </source>
</evidence>
<accession>A0AAV1SY66</accession>
<gene>
    <name evidence="3" type="ORF">DCAF_LOCUS27863</name>
</gene>
<dbReference type="EMBL" id="CAWUPB010001199">
    <property type="protein sequence ID" value="CAK7357574.1"/>
    <property type="molecule type" value="Genomic_DNA"/>
</dbReference>
<keyword evidence="4" id="KW-1185">Reference proteome</keyword>
<proteinExistence type="predicted"/>
<evidence type="ECO:0000313" key="4">
    <source>
        <dbReference type="Proteomes" id="UP001314170"/>
    </source>
</evidence>
<feature type="transmembrane region" description="Helical" evidence="2">
    <location>
        <begin position="186"/>
        <end position="207"/>
    </location>
</feature>
<name>A0AAV1SY66_9ROSI</name>
<feature type="region of interest" description="Disordered" evidence="1">
    <location>
        <begin position="1"/>
        <end position="21"/>
    </location>
</feature>
<dbReference type="PANTHER" id="PTHR34996:SF3">
    <property type="entry name" value="OS06G0327400 PROTEIN"/>
    <property type="match status" value="1"/>
</dbReference>
<protein>
    <submittedName>
        <fullName evidence="3">Uncharacterized protein</fullName>
    </submittedName>
</protein>
<keyword evidence="2" id="KW-0812">Transmembrane</keyword>
<feature type="transmembrane region" description="Helical" evidence="2">
    <location>
        <begin position="150"/>
        <end position="171"/>
    </location>
</feature>
<dbReference type="PANTHER" id="PTHR34996">
    <property type="entry name" value="OS06G0327400 PROTEIN"/>
    <property type="match status" value="1"/>
</dbReference>
<evidence type="ECO:0000256" key="1">
    <source>
        <dbReference type="SAM" id="MobiDB-lite"/>
    </source>
</evidence>
<dbReference type="Proteomes" id="UP001314170">
    <property type="component" value="Unassembled WGS sequence"/>
</dbReference>
<sequence>MSHMDYTKVGKRGHHHHHHLHHGASCTRGFRLKYPKRFSVQRLRARFFYLFRFLSRWRSSYGQAVQYVKKGMGRNSSIKRCGSSKRGLMVDATSCHYMGKGSDDQFRFRSFGRSNSFYSEAIADCLEFIKRMMMEEKGISMMMTHDGATFSHFMVTMATSHFMFGLGLVIMESFVNGPYLSNSKMAAHFMDSIWLVTIALSPIMHWASV</sequence>
<comment type="caution">
    <text evidence="3">The sequence shown here is derived from an EMBL/GenBank/DDBJ whole genome shotgun (WGS) entry which is preliminary data.</text>
</comment>
<keyword evidence="2" id="KW-1133">Transmembrane helix</keyword>
<organism evidence="3 4">
    <name type="scientific">Dovyalis caffra</name>
    <dbReference type="NCBI Taxonomy" id="77055"/>
    <lineage>
        <taxon>Eukaryota</taxon>
        <taxon>Viridiplantae</taxon>
        <taxon>Streptophyta</taxon>
        <taxon>Embryophyta</taxon>
        <taxon>Tracheophyta</taxon>
        <taxon>Spermatophyta</taxon>
        <taxon>Magnoliopsida</taxon>
        <taxon>eudicotyledons</taxon>
        <taxon>Gunneridae</taxon>
        <taxon>Pentapetalae</taxon>
        <taxon>rosids</taxon>
        <taxon>fabids</taxon>
        <taxon>Malpighiales</taxon>
        <taxon>Salicaceae</taxon>
        <taxon>Flacourtieae</taxon>
        <taxon>Dovyalis</taxon>
    </lineage>
</organism>
<dbReference type="AlphaFoldDB" id="A0AAV1SY66"/>
<evidence type="ECO:0000313" key="3">
    <source>
        <dbReference type="EMBL" id="CAK7357574.1"/>
    </source>
</evidence>